<sequence length="514" mass="57940">MQNNIDKVLILDFGSQFTQLITRRIRELNVYSEIHPFHVSIDFIKEFKPKAIILSGGPSSVYEEDAPKVDKELFNLGVPILGICYGMQIIVYSMGGKVESADKREYGKAEIEITNHESIFKSFGKNNIVWMSHGDSIKSIPEGFELIAKTPNTELAAIENKQKNIYAIQFHPEVVHTENGIKIIENFLFNICKCERNWNMGSFIEYEIKRIRETVGDKNVILGLSGGVDSSVAAVLIEKAIGKQLKCIFVNNGLLRKDEDKKVVEVFRDNFNIDLIYVDASKRFLDKLAGVTDPEQKRKIIGHEFVSVFNDEAKKIENVGFLAQGTLYPDVIESVSLRGSSAVIKSHHNVGGLPKDMKFELLEPFRELFKDEVREIGLELKLPEDIVYRQPFPGPGLAVRILGDITEERVKILQEADDIVVSEIKKAGLYRKLWQSFAILLPVKSVGVMGDGRTYEQVCAVRAVESVDAMTADWAKIDYNVLGIISNRIINEVKGINRVVYDISSKPPATIEWE</sequence>
<dbReference type="CDD" id="cd01997">
    <property type="entry name" value="GMP_synthase_C"/>
    <property type="match status" value="1"/>
</dbReference>
<comment type="subunit">
    <text evidence="9">Homodimer.</text>
</comment>
<dbReference type="PANTHER" id="PTHR11922:SF2">
    <property type="entry name" value="GMP SYNTHASE [GLUTAMINE-HYDROLYZING]"/>
    <property type="match status" value="1"/>
</dbReference>
<feature type="active site" evidence="9">
    <location>
        <position position="173"/>
    </location>
</feature>
<evidence type="ECO:0000256" key="6">
    <source>
        <dbReference type="ARBA" id="ARBA00022755"/>
    </source>
</evidence>
<protein>
    <recommendedName>
        <fullName evidence="9">GMP synthase [glutamine-hydrolyzing]</fullName>
        <ecNumber evidence="9">6.3.5.2</ecNumber>
    </recommendedName>
    <alternativeName>
        <fullName evidence="9">GMP synthetase</fullName>
    </alternativeName>
    <alternativeName>
        <fullName evidence="9">Glutamine amidotransferase</fullName>
    </alternativeName>
</protein>
<dbReference type="NCBIfam" id="NF000848">
    <property type="entry name" value="PRK00074.1"/>
    <property type="match status" value="1"/>
</dbReference>
<feature type="active site" evidence="9">
    <location>
        <position position="171"/>
    </location>
</feature>
<dbReference type="InterPro" id="IPR017926">
    <property type="entry name" value="GATASE"/>
</dbReference>
<dbReference type="PROSITE" id="PS51273">
    <property type="entry name" value="GATASE_TYPE_1"/>
    <property type="match status" value="1"/>
</dbReference>
<proteinExistence type="inferred from homology"/>
<dbReference type="SUPFAM" id="SSF52402">
    <property type="entry name" value="Adenine nucleotide alpha hydrolases-like"/>
    <property type="match status" value="1"/>
</dbReference>
<evidence type="ECO:0000256" key="1">
    <source>
        <dbReference type="ARBA" id="ARBA00002332"/>
    </source>
</evidence>
<accession>A0A0G4K4U7</accession>
<dbReference type="Gene3D" id="3.30.300.10">
    <property type="match status" value="1"/>
</dbReference>
<dbReference type="NCBIfam" id="TIGR00884">
    <property type="entry name" value="guaA_Cterm"/>
    <property type="match status" value="1"/>
</dbReference>
<dbReference type="Pfam" id="PF00958">
    <property type="entry name" value="GMP_synt_C"/>
    <property type="match status" value="1"/>
</dbReference>
<evidence type="ECO:0000256" key="10">
    <source>
        <dbReference type="PROSITE-ProRule" id="PRU00886"/>
    </source>
</evidence>
<evidence type="ECO:0000259" key="11">
    <source>
        <dbReference type="PROSITE" id="PS51553"/>
    </source>
</evidence>
<dbReference type="InterPro" id="IPR029062">
    <property type="entry name" value="Class_I_gatase-like"/>
</dbReference>
<evidence type="ECO:0000256" key="3">
    <source>
        <dbReference type="ARBA" id="ARBA00022598"/>
    </source>
</evidence>
<dbReference type="PRINTS" id="PR00097">
    <property type="entry name" value="ANTSNTHASEII"/>
</dbReference>
<dbReference type="InterPro" id="IPR004739">
    <property type="entry name" value="GMP_synth_GATase"/>
</dbReference>
<dbReference type="FunFam" id="3.40.50.880:FF:000001">
    <property type="entry name" value="GMP synthase [glutamine-hydrolyzing]"/>
    <property type="match status" value="1"/>
</dbReference>
<evidence type="ECO:0000256" key="2">
    <source>
        <dbReference type="ARBA" id="ARBA00005153"/>
    </source>
</evidence>
<dbReference type="CDD" id="cd01742">
    <property type="entry name" value="GATase1_GMP_Synthase"/>
    <property type="match status" value="1"/>
</dbReference>
<dbReference type="GO" id="GO:0005829">
    <property type="term" value="C:cytosol"/>
    <property type="evidence" value="ECO:0007669"/>
    <property type="project" value="TreeGrafter"/>
</dbReference>
<dbReference type="Pfam" id="PF00117">
    <property type="entry name" value="GATase"/>
    <property type="match status" value="1"/>
</dbReference>
<dbReference type="InterPro" id="IPR025777">
    <property type="entry name" value="GMPS_ATP_PPase_dom"/>
</dbReference>
<feature type="active site" description="Nucleophile" evidence="9">
    <location>
        <position position="84"/>
    </location>
</feature>
<keyword evidence="5 9" id="KW-0332">GMP biosynthesis</keyword>
<dbReference type="OrthoDB" id="9802219at2"/>
<dbReference type="InterPro" id="IPR022310">
    <property type="entry name" value="NAD/GMP_synthase"/>
</dbReference>
<dbReference type="InterPro" id="IPR022955">
    <property type="entry name" value="GMP_synthase"/>
</dbReference>
<dbReference type="RefSeq" id="WP_048593741.1">
    <property type="nucleotide sequence ID" value="NZ_CVLB01000001.1"/>
</dbReference>
<dbReference type="EMBL" id="CVLB01000001">
    <property type="protein sequence ID" value="CRF32177.1"/>
    <property type="molecule type" value="Genomic_DNA"/>
</dbReference>
<evidence type="ECO:0000256" key="8">
    <source>
        <dbReference type="ARBA" id="ARBA00022962"/>
    </source>
</evidence>
<dbReference type="AlphaFoldDB" id="A0A0G4K4U7"/>
<feature type="domain" description="GMPS ATP-PPase" evidence="11">
    <location>
        <begin position="198"/>
        <end position="389"/>
    </location>
</feature>
<keyword evidence="6 9" id="KW-0658">Purine biosynthesis</keyword>
<reference evidence="13" key="1">
    <citation type="submission" date="2015-04" db="EMBL/GenBank/DDBJ databases">
        <authorList>
            <person name="Mushtaq Mamoona"/>
        </authorList>
    </citation>
    <scope>NUCLEOTIDE SEQUENCE [LARGE SCALE GENOMIC DNA]</scope>
    <source>
        <strain evidence="13">AN4859/03</strain>
    </source>
</reference>
<dbReference type="NCBIfam" id="TIGR00888">
    <property type="entry name" value="guaA_Nterm"/>
    <property type="match status" value="1"/>
</dbReference>
<dbReference type="Gene3D" id="3.40.50.620">
    <property type="entry name" value="HUPs"/>
    <property type="match status" value="1"/>
</dbReference>
<dbReference type="PANTHER" id="PTHR11922">
    <property type="entry name" value="GMP SYNTHASE-RELATED"/>
    <property type="match status" value="1"/>
</dbReference>
<dbReference type="Gene3D" id="3.40.50.880">
    <property type="match status" value="1"/>
</dbReference>
<dbReference type="PROSITE" id="PS51553">
    <property type="entry name" value="GMPS_ATP_PPASE"/>
    <property type="match status" value="1"/>
</dbReference>
<evidence type="ECO:0000313" key="12">
    <source>
        <dbReference type="EMBL" id="CRF32177.1"/>
    </source>
</evidence>
<dbReference type="UniPathway" id="UPA00189">
    <property type="reaction ID" value="UER00296"/>
</dbReference>
<name>A0A0G4K4U7_9SPIR</name>
<dbReference type="InterPro" id="IPR014729">
    <property type="entry name" value="Rossmann-like_a/b/a_fold"/>
</dbReference>
<organism evidence="12 13">
    <name type="scientific">Brachyspira suanatina</name>
    <dbReference type="NCBI Taxonomy" id="381802"/>
    <lineage>
        <taxon>Bacteria</taxon>
        <taxon>Pseudomonadati</taxon>
        <taxon>Spirochaetota</taxon>
        <taxon>Spirochaetia</taxon>
        <taxon>Brachyspirales</taxon>
        <taxon>Brachyspiraceae</taxon>
        <taxon>Brachyspira</taxon>
    </lineage>
</organism>
<feature type="binding site" evidence="10">
    <location>
        <begin position="225"/>
        <end position="231"/>
    </location>
    <ligand>
        <name>ATP</name>
        <dbReference type="ChEBI" id="CHEBI:30616"/>
    </ligand>
</feature>
<dbReference type="InterPro" id="IPR001674">
    <property type="entry name" value="GMP_synth_C"/>
</dbReference>
<keyword evidence="4 9" id="KW-0547">Nucleotide-binding</keyword>
<keyword evidence="3 9" id="KW-0436">Ligase</keyword>
<dbReference type="SUPFAM" id="SSF52317">
    <property type="entry name" value="Class I glutamine amidotransferase-like"/>
    <property type="match status" value="1"/>
</dbReference>
<dbReference type="SUPFAM" id="SSF54810">
    <property type="entry name" value="GMP synthetase C-terminal dimerisation domain"/>
    <property type="match status" value="1"/>
</dbReference>
<evidence type="ECO:0000256" key="7">
    <source>
        <dbReference type="ARBA" id="ARBA00022840"/>
    </source>
</evidence>
<dbReference type="FunFam" id="3.40.50.620:FF:000001">
    <property type="entry name" value="GMP synthase [glutamine-hydrolyzing]"/>
    <property type="match status" value="1"/>
</dbReference>
<evidence type="ECO:0000256" key="5">
    <source>
        <dbReference type="ARBA" id="ARBA00022749"/>
    </source>
</evidence>
<gene>
    <name evidence="9 12" type="primary">guaA</name>
    <name evidence="12" type="ORF">BRSU_0629</name>
</gene>
<dbReference type="HAMAP" id="MF_00344">
    <property type="entry name" value="GMP_synthase"/>
    <property type="match status" value="1"/>
</dbReference>
<dbReference type="GO" id="GO:0003921">
    <property type="term" value="F:GMP synthase activity"/>
    <property type="evidence" value="ECO:0007669"/>
    <property type="project" value="InterPro"/>
</dbReference>
<dbReference type="FunFam" id="3.30.300.10:FF:000002">
    <property type="entry name" value="GMP synthase [glutamine-hydrolyzing]"/>
    <property type="match status" value="1"/>
</dbReference>
<dbReference type="Proteomes" id="UP000043763">
    <property type="component" value="Unassembled WGS sequence"/>
</dbReference>
<dbReference type="GO" id="GO:0005524">
    <property type="term" value="F:ATP binding"/>
    <property type="evidence" value="ECO:0007669"/>
    <property type="project" value="UniProtKB-UniRule"/>
</dbReference>
<keyword evidence="7 9" id="KW-0067">ATP-binding</keyword>
<evidence type="ECO:0000256" key="9">
    <source>
        <dbReference type="HAMAP-Rule" id="MF_00344"/>
    </source>
</evidence>
<dbReference type="PRINTS" id="PR00096">
    <property type="entry name" value="GATASE"/>
</dbReference>
<dbReference type="Pfam" id="PF02540">
    <property type="entry name" value="NAD_synthase"/>
    <property type="match status" value="1"/>
</dbReference>
<dbReference type="EC" id="6.3.5.2" evidence="9"/>
<comment type="pathway">
    <text evidence="2 9">Purine metabolism; GMP biosynthesis; GMP from XMP (L-Gln route): step 1/1.</text>
</comment>
<evidence type="ECO:0000313" key="13">
    <source>
        <dbReference type="Proteomes" id="UP000043763"/>
    </source>
</evidence>
<comment type="catalytic activity">
    <reaction evidence="9">
        <text>XMP + L-glutamine + ATP + H2O = GMP + L-glutamate + AMP + diphosphate + 2 H(+)</text>
        <dbReference type="Rhea" id="RHEA:11680"/>
        <dbReference type="ChEBI" id="CHEBI:15377"/>
        <dbReference type="ChEBI" id="CHEBI:15378"/>
        <dbReference type="ChEBI" id="CHEBI:29985"/>
        <dbReference type="ChEBI" id="CHEBI:30616"/>
        <dbReference type="ChEBI" id="CHEBI:33019"/>
        <dbReference type="ChEBI" id="CHEBI:57464"/>
        <dbReference type="ChEBI" id="CHEBI:58115"/>
        <dbReference type="ChEBI" id="CHEBI:58359"/>
        <dbReference type="ChEBI" id="CHEBI:456215"/>
        <dbReference type="EC" id="6.3.5.2"/>
    </reaction>
</comment>
<keyword evidence="8 9" id="KW-0315">Glutamine amidotransferase</keyword>
<keyword evidence="13" id="KW-1185">Reference proteome</keyword>
<evidence type="ECO:0000256" key="4">
    <source>
        <dbReference type="ARBA" id="ARBA00022741"/>
    </source>
</evidence>
<comment type="function">
    <text evidence="1 9">Catalyzes the synthesis of GMP from XMP.</text>
</comment>